<proteinExistence type="predicted"/>
<name>A0A1Y0D3K5_9GAMM</name>
<keyword evidence="1" id="KW-0812">Transmembrane</keyword>
<dbReference type="InterPro" id="IPR025333">
    <property type="entry name" value="DUF4239"/>
</dbReference>
<dbReference type="Pfam" id="PF14023">
    <property type="entry name" value="Bestrophin-like"/>
    <property type="match status" value="1"/>
</dbReference>
<organism evidence="2 3">
    <name type="scientific">Oceanisphaera profunda</name>
    <dbReference type="NCBI Taxonomy" id="1416627"/>
    <lineage>
        <taxon>Bacteria</taxon>
        <taxon>Pseudomonadati</taxon>
        <taxon>Pseudomonadota</taxon>
        <taxon>Gammaproteobacteria</taxon>
        <taxon>Aeromonadales</taxon>
        <taxon>Aeromonadaceae</taxon>
        <taxon>Oceanisphaera</taxon>
    </lineage>
</organism>
<feature type="transmembrane region" description="Helical" evidence="1">
    <location>
        <begin position="185"/>
        <end position="206"/>
    </location>
</feature>
<evidence type="ECO:0000313" key="3">
    <source>
        <dbReference type="Proteomes" id="UP000243937"/>
    </source>
</evidence>
<dbReference type="RefSeq" id="WP_087035209.1">
    <property type="nucleotide sequence ID" value="NZ_CP021377.1"/>
</dbReference>
<feature type="transmembrane region" description="Helical" evidence="1">
    <location>
        <begin position="47"/>
        <end position="68"/>
    </location>
</feature>
<accession>A0A1Y0D3K5</accession>
<keyword evidence="3" id="KW-1185">Reference proteome</keyword>
<feature type="transmembrane region" description="Helical" evidence="1">
    <location>
        <begin position="212"/>
        <end position="230"/>
    </location>
</feature>
<dbReference type="OrthoDB" id="116415at2"/>
<evidence type="ECO:0000313" key="2">
    <source>
        <dbReference type="EMBL" id="ART82118.1"/>
    </source>
</evidence>
<feature type="transmembrane region" description="Helical" evidence="1">
    <location>
        <begin position="6"/>
        <end position="26"/>
    </location>
</feature>
<keyword evidence="1" id="KW-1133">Transmembrane helix</keyword>
<dbReference type="KEGG" id="opf:CBP31_05325"/>
<gene>
    <name evidence="2" type="ORF">CBP31_05325</name>
</gene>
<keyword evidence="1" id="KW-0472">Membrane</keyword>
<reference evidence="2 3" key="1">
    <citation type="journal article" date="2014" name="Int. J. Syst. Evol. Microbiol.">
        <title>Oceanisphaera profunda sp. nov., a marine bacterium isolated from deep-sea sediment, and emended description of the genus Oceanisphaera.</title>
        <authorList>
            <person name="Xu Z."/>
            <person name="Zhang X.Y."/>
            <person name="Su H.N."/>
            <person name="Yu Z.C."/>
            <person name="Liu C."/>
            <person name="Li H."/>
            <person name="Chen X.L."/>
            <person name="Song X.Y."/>
            <person name="Xie B.B."/>
            <person name="Qin Q.L."/>
            <person name="Zhou B.C."/>
            <person name="Shi M."/>
            <person name="Huang Y."/>
            <person name="Zhang Y.Z."/>
        </authorList>
    </citation>
    <scope>NUCLEOTIDE SEQUENCE [LARGE SCALE GENOMIC DNA]</scope>
    <source>
        <strain evidence="2 3">SM1222</strain>
    </source>
</reference>
<evidence type="ECO:0000256" key="1">
    <source>
        <dbReference type="SAM" id="Phobius"/>
    </source>
</evidence>
<dbReference type="Proteomes" id="UP000243937">
    <property type="component" value="Chromosome"/>
</dbReference>
<dbReference type="AlphaFoldDB" id="A0A1Y0D3K5"/>
<protein>
    <recommendedName>
        <fullName evidence="4">DUF4239 domain-containing protein</fullName>
    </recommendedName>
</protein>
<dbReference type="EMBL" id="CP021377">
    <property type="protein sequence ID" value="ART82118.1"/>
    <property type="molecule type" value="Genomic_DNA"/>
</dbReference>
<sequence>MITGWITSASIPGIFLGTVVLALIACEAGYLIGRRRARLSKETPDSISAMVAGLLSMLAFILALIFSITVSQFQTRNQNVVTEAAAVQSAYLLADLVATPQKLEMKRQLRRYIQVRLQVIQDRDLQTALSQSHEIYQLLWVHATAAAENKPDDITAMVVQSIIEVISQGEQRKVAAVHSQIPENVWYGLLVITLLSMVMLGLQLGFYGKRRLVAVLPLNIAFAVLIALVVDLDRPQRGFITVSQQAMVDVQTIMGTIDAAP</sequence>
<evidence type="ECO:0008006" key="4">
    <source>
        <dbReference type="Google" id="ProtNLM"/>
    </source>
</evidence>